<reference evidence="2" key="1">
    <citation type="submission" date="2018-05" db="EMBL/GenBank/DDBJ databases">
        <title>Draft genome of Mucuna pruriens seed.</title>
        <authorList>
            <person name="Nnadi N.E."/>
            <person name="Vos R."/>
            <person name="Hasami M.H."/>
            <person name="Devisetty U.K."/>
            <person name="Aguiy J.C."/>
        </authorList>
    </citation>
    <scope>NUCLEOTIDE SEQUENCE [LARGE SCALE GENOMIC DNA]</scope>
    <source>
        <strain evidence="2">JCA_2017</strain>
    </source>
</reference>
<comment type="caution">
    <text evidence="2">The sequence shown here is derived from an EMBL/GenBank/DDBJ whole genome shotgun (WGS) entry which is preliminary data.</text>
</comment>
<feature type="region of interest" description="Disordered" evidence="1">
    <location>
        <begin position="19"/>
        <end position="48"/>
    </location>
</feature>
<name>A0A371H766_MUCPR</name>
<accession>A0A371H766</accession>
<evidence type="ECO:0000256" key="1">
    <source>
        <dbReference type="SAM" id="MobiDB-lite"/>
    </source>
</evidence>
<feature type="compositionally biased region" description="Basic and acidic residues" evidence="1">
    <location>
        <begin position="39"/>
        <end position="48"/>
    </location>
</feature>
<proteinExistence type="predicted"/>
<dbReference type="EMBL" id="QJKJ01003404">
    <property type="protein sequence ID" value="RDX98652.1"/>
    <property type="molecule type" value="Genomic_DNA"/>
</dbReference>
<evidence type="ECO:0000313" key="2">
    <source>
        <dbReference type="EMBL" id="RDX98652.1"/>
    </source>
</evidence>
<organism evidence="2 3">
    <name type="scientific">Mucuna pruriens</name>
    <name type="common">Velvet bean</name>
    <name type="synonym">Dolichos pruriens</name>
    <dbReference type="NCBI Taxonomy" id="157652"/>
    <lineage>
        <taxon>Eukaryota</taxon>
        <taxon>Viridiplantae</taxon>
        <taxon>Streptophyta</taxon>
        <taxon>Embryophyta</taxon>
        <taxon>Tracheophyta</taxon>
        <taxon>Spermatophyta</taxon>
        <taxon>Magnoliopsida</taxon>
        <taxon>eudicotyledons</taxon>
        <taxon>Gunneridae</taxon>
        <taxon>Pentapetalae</taxon>
        <taxon>rosids</taxon>
        <taxon>fabids</taxon>
        <taxon>Fabales</taxon>
        <taxon>Fabaceae</taxon>
        <taxon>Papilionoideae</taxon>
        <taxon>50 kb inversion clade</taxon>
        <taxon>NPAAA clade</taxon>
        <taxon>indigoferoid/millettioid clade</taxon>
        <taxon>Phaseoleae</taxon>
        <taxon>Mucuna</taxon>
    </lineage>
</organism>
<protein>
    <submittedName>
        <fullName evidence="2">Uncharacterized protein</fullName>
    </submittedName>
</protein>
<keyword evidence="3" id="KW-1185">Reference proteome</keyword>
<sequence>MMRISSPLYQEKFIPCGRRKEDQNGRIAQENSRKRSKTKPSDVLRYERPSFENEKDKNKHIFKKKKCLMATWEDLNLSSCEEENQEANIYLMVDTSLKLEEKDKKENTYCLNVE</sequence>
<dbReference type="AlphaFoldDB" id="A0A371H766"/>
<evidence type="ECO:0000313" key="3">
    <source>
        <dbReference type="Proteomes" id="UP000257109"/>
    </source>
</evidence>
<gene>
    <name evidence="2" type="ORF">CR513_18398</name>
</gene>
<dbReference type="Proteomes" id="UP000257109">
    <property type="component" value="Unassembled WGS sequence"/>
</dbReference>
<feature type="non-terminal residue" evidence="2">
    <location>
        <position position="1"/>
    </location>
</feature>